<evidence type="ECO:0000313" key="17">
    <source>
        <dbReference type="Proteomes" id="UP000269505"/>
    </source>
</evidence>
<dbReference type="AlphaFoldDB" id="A0AAQ0MES6"/>
<sequence length="686" mass="80098">MYMDKRSTQILKMLIQKPDSTIKTLEYDLGINQRQVVYSIEKINDYLESIYNEKIHRTKNGYFILPENIIESSLGFDERTYILSGQERVEMLLLLLLNREEDISLIHLTSTLHFSKNTIMNILKQAKNLIIDYDIELFYSRLQGYILVGEEYAKRRLLFNIIQKYASTKKGQQLLEKYIYITYKDASFYMEKLEECEQLLGHQFTDTMVSTISYSLVIWEKRIQQNKTIEDTIFDDFPNLIETSEYSVVESVFDNFIEGKELFYLTLQLMVMNIVTPQIISTKKELSFIYKALEKFVENFEKISVITIPDRQKLIEKLYLHMKPAYYRIKYGLNANDTLEIDYDYNLQNLNQLVERSIKPLEKSMAKKIPQSEMYYLTIILGGWLKQYGIDFEKKIIAVVVCPNGLSVSNMIHATLIGYFKDFIFLDPMSIREFINYEKNVDIVFTTRHIETNATQFTVQPVMNEMEIRKLQTEVFESLYGFALSKININNVMEIIDKYAEVINRDKLLESLSDYLFQQNNAIKKQDTKTDNNLSLIDLIGENVNILHSVSDWKEAIRIASAPLLNRNYISGAYVNKVIELCEKDSNYIMLSNRLAIPHAKTEDGVNKLGMSFLKLDNAIEFPNGRKTALICIIAAIDKHKHIPSVLELGALADHEEYINQLKACRDKQELLKVLKNFLDKERYNG</sequence>
<proteinExistence type="predicted"/>
<evidence type="ECO:0000259" key="13">
    <source>
        <dbReference type="PROSITE" id="PS51094"/>
    </source>
</evidence>
<dbReference type="Gene3D" id="3.40.50.2300">
    <property type="match status" value="1"/>
</dbReference>
<comment type="subunit">
    <text evidence="2">Homodimer or homotrimer. Seems to be a monomer when not phosphorylated.</text>
</comment>
<keyword evidence="6" id="KW-0808">Transferase</keyword>
<feature type="domain" description="PTS EIIB type-2" evidence="14">
    <location>
        <begin position="394"/>
        <end position="483"/>
    </location>
</feature>
<keyword evidence="3" id="KW-0813">Transport</keyword>
<keyword evidence="5" id="KW-0597">Phosphoprotein</keyword>
<evidence type="ECO:0000256" key="12">
    <source>
        <dbReference type="ARBA" id="ARBA00042072"/>
    </source>
</evidence>
<dbReference type="InterPro" id="IPR002178">
    <property type="entry name" value="PTS_EIIA_type-2_dom"/>
</dbReference>
<keyword evidence="4" id="KW-0963">Cytoplasm</keyword>
<dbReference type="SUPFAM" id="SSF52794">
    <property type="entry name" value="PTS system IIB component-like"/>
    <property type="match status" value="1"/>
</dbReference>
<dbReference type="InterPro" id="IPR013011">
    <property type="entry name" value="PTS_EIIB_2"/>
</dbReference>
<comment type="subcellular location">
    <subcellularLocation>
        <location evidence="1">Cytoplasm</location>
    </subcellularLocation>
</comment>
<dbReference type="SUPFAM" id="SSF63520">
    <property type="entry name" value="PTS-regulatory domain, PRD"/>
    <property type="match status" value="1"/>
</dbReference>
<evidence type="ECO:0000256" key="2">
    <source>
        <dbReference type="ARBA" id="ARBA00011798"/>
    </source>
</evidence>
<evidence type="ECO:0000256" key="9">
    <source>
        <dbReference type="ARBA" id="ARBA00023159"/>
    </source>
</evidence>
<dbReference type="Gene3D" id="1.10.1790.10">
    <property type="entry name" value="PRD domain"/>
    <property type="match status" value="1"/>
</dbReference>
<reference evidence="16 17" key="1">
    <citation type="submission" date="2018-10" db="EMBL/GenBank/DDBJ databases">
        <title>Staphylococcus pseudoxylosus sp. nov., isolated from bovine mastitis.</title>
        <authorList>
            <person name="Macfadyen A.C."/>
            <person name="Leroy S."/>
            <person name="Harrison E.M."/>
            <person name="Parkhill J."/>
            <person name="Holmes M.A."/>
            <person name="Paterson G.K."/>
        </authorList>
    </citation>
    <scope>NUCLEOTIDE SEQUENCE [LARGE SCALE GENOMIC DNA]</scope>
    <source>
        <strain evidence="16 17">S04009</strain>
    </source>
</reference>
<evidence type="ECO:0000256" key="8">
    <source>
        <dbReference type="ARBA" id="ARBA00022777"/>
    </source>
</evidence>
<feature type="domain" description="PTS EIIA type-2" evidence="13">
    <location>
        <begin position="537"/>
        <end position="678"/>
    </location>
</feature>
<gene>
    <name evidence="16" type="ORF">D9V42_14000</name>
</gene>
<evidence type="ECO:0000256" key="10">
    <source>
        <dbReference type="ARBA" id="ARBA00037387"/>
    </source>
</evidence>
<dbReference type="InterPro" id="IPR011608">
    <property type="entry name" value="PRD"/>
</dbReference>
<dbReference type="PROSITE" id="PS51099">
    <property type="entry name" value="PTS_EIIB_TYPE_2"/>
    <property type="match status" value="1"/>
</dbReference>
<dbReference type="InterPro" id="IPR007737">
    <property type="entry name" value="Mga_HTH"/>
</dbReference>
<dbReference type="PANTHER" id="PTHR36203">
    <property type="entry name" value="ASCORBATE-SPECIFIC PTS SYSTEM EIIA COMPONENT"/>
    <property type="match status" value="1"/>
</dbReference>
<dbReference type="PROSITE" id="PS51372">
    <property type="entry name" value="PRD_2"/>
    <property type="match status" value="1"/>
</dbReference>
<evidence type="ECO:0000256" key="5">
    <source>
        <dbReference type="ARBA" id="ARBA00022553"/>
    </source>
</evidence>
<keyword evidence="17" id="KW-1185">Reference proteome</keyword>
<keyword evidence="8" id="KW-0418">Kinase</keyword>
<dbReference type="GO" id="GO:0008982">
    <property type="term" value="F:protein-N(PI)-phosphohistidine-sugar phosphotransferase activity"/>
    <property type="evidence" value="ECO:0007669"/>
    <property type="project" value="InterPro"/>
</dbReference>
<evidence type="ECO:0000256" key="6">
    <source>
        <dbReference type="ARBA" id="ARBA00022679"/>
    </source>
</evidence>
<dbReference type="GO" id="GO:0006355">
    <property type="term" value="P:regulation of DNA-templated transcription"/>
    <property type="evidence" value="ECO:0007669"/>
    <property type="project" value="InterPro"/>
</dbReference>
<accession>A0AAQ0MES6</accession>
<dbReference type="GO" id="GO:0009401">
    <property type="term" value="P:phosphoenolpyruvate-dependent sugar phosphotransferase system"/>
    <property type="evidence" value="ECO:0007669"/>
    <property type="project" value="UniProtKB-KW"/>
</dbReference>
<dbReference type="SUPFAM" id="SSF55804">
    <property type="entry name" value="Phoshotransferase/anion transport protein"/>
    <property type="match status" value="1"/>
</dbReference>
<dbReference type="GO" id="GO:0005737">
    <property type="term" value="C:cytoplasm"/>
    <property type="evidence" value="ECO:0007669"/>
    <property type="project" value="UniProtKB-SubCell"/>
</dbReference>
<keyword evidence="7" id="KW-0598">Phosphotransferase system</keyword>
<comment type="function">
    <text evidence="10">The phosphoenolpyruvate-dependent sugar phosphotransferase system (sugar PTS), a major carbohydrate active transport system, catalyzes the phosphorylation of incoming sugar substrates concomitantly with their translocation across the cell membrane. The enzyme II UlaABC PTS system is involved in ascorbate transport.</text>
</comment>
<dbReference type="InterPro" id="IPR051351">
    <property type="entry name" value="Ascorbate-PTS_EIIA_comp"/>
</dbReference>
<dbReference type="InterPro" id="IPR036634">
    <property type="entry name" value="PRD_sf"/>
</dbReference>
<evidence type="ECO:0000259" key="15">
    <source>
        <dbReference type="PROSITE" id="PS51372"/>
    </source>
</evidence>
<evidence type="ECO:0000256" key="1">
    <source>
        <dbReference type="ARBA" id="ARBA00004496"/>
    </source>
</evidence>
<dbReference type="EMBL" id="RCVN01000024">
    <property type="protein sequence ID" value="RMI83885.1"/>
    <property type="molecule type" value="Genomic_DNA"/>
</dbReference>
<comment type="caution">
    <text evidence="16">The sequence shown here is derived from an EMBL/GenBank/DDBJ whole genome shotgun (WGS) entry which is preliminary data.</text>
</comment>
<feature type="domain" description="PRD" evidence="15">
    <location>
        <begin position="284"/>
        <end position="391"/>
    </location>
</feature>
<evidence type="ECO:0000256" key="4">
    <source>
        <dbReference type="ARBA" id="ARBA00022490"/>
    </source>
</evidence>
<keyword evidence="9" id="KW-0010">Activator</keyword>
<dbReference type="CDD" id="cd05568">
    <property type="entry name" value="PTS_IIB_bgl_like"/>
    <property type="match status" value="1"/>
</dbReference>
<dbReference type="PROSITE" id="PS51094">
    <property type="entry name" value="PTS_EIIA_TYPE_2"/>
    <property type="match status" value="1"/>
</dbReference>
<dbReference type="Proteomes" id="UP000269505">
    <property type="component" value="Unassembled WGS sequence"/>
</dbReference>
<dbReference type="Pfam" id="PF00874">
    <property type="entry name" value="PRD"/>
    <property type="match status" value="1"/>
</dbReference>
<evidence type="ECO:0000256" key="3">
    <source>
        <dbReference type="ARBA" id="ARBA00022448"/>
    </source>
</evidence>
<dbReference type="GO" id="GO:0016301">
    <property type="term" value="F:kinase activity"/>
    <property type="evidence" value="ECO:0007669"/>
    <property type="project" value="UniProtKB-KW"/>
</dbReference>
<dbReference type="CDD" id="cd00211">
    <property type="entry name" value="PTS_IIA_fru"/>
    <property type="match status" value="1"/>
</dbReference>
<dbReference type="InterPro" id="IPR016152">
    <property type="entry name" value="PTrfase/Anion_transptr"/>
</dbReference>
<evidence type="ECO:0000313" key="16">
    <source>
        <dbReference type="EMBL" id="RMI83885.1"/>
    </source>
</evidence>
<dbReference type="InterPro" id="IPR036095">
    <property type="entry name" value="PTS_EIIB-like_sf"/>
</dbReference>
<dbReference type="Pfam" id="PF05043">
    <property type="entry name" value="Mga"/>
    <property type="match status" value="1"/>
</dbReference>
<evidence type="ECO:0000256" key="7">
    <source>
        <dbReference type="ARBA" id="ARBA00022683"/>
    </source>
</evidence>
<protein>
    <recommendedName>
        <fullName evidence="11">Ascorbate-specific PTS system EIIA component</fullName>
    </recommendedName>
    <alternativeName>
        <fullName evidence="12">Ascorbate-specific phosphotransferase enzyme IIA component</fullName>
    </alternativeName>
</protein>
<dbReference type="Pfam" id="PF00359">
    <property type="entry name" value="PTS_EIIA_2"/>
    <property type="match status" value="1"/>
</dbReference>
<dbReference type="PANTHER" id="PTHR36203:SF1">
    <property type="entry name" value="ASCORBATE-SPECIFIC PTS SYSTEM EIIA COMPONENT"/>
    <property type="match status" value="1"/>
</dbReference>
<name>A0AAQ0MES6_9STAP</name>
<evidence type="ECO:0000259" key="14">
    <source>
        <dbReference type="PROSITE" id="PS51099"/>
    </source>
</evidence>
<dbReference type="Gene3D" id="3.40.930.10">
    <property type="entry name" value="Mannitol-specific EII, Chain A"/>
    <property type="match status" value="1"/>
</dbReference>
<evidence type="ECO:0000256" key="11">
    <source>
        <dbReference type="ARBA" id="ARBA00041175"/>
    </source>
</evidence>
<organism evidence="16 17">
    <name type="scientific">Staphylococcus pseudoxylosus</name>
    <dbReference type="NCBI Taxonomy" id="2282419"/>
    <lineage>
        <taxon>Bacteria</taxon>
        <taxon>Bacillati</taxon>
        <taxon>Bacillota</taxon>
        <taxon>Bacilli</taxon>
        <taxon>Bacillales</taxon>
        <taxon>Staphylococcaceae</taxon>
        <taxon>Staphylococcus</taxon>
    </lineage>
</organism>